<reference evidence="1 2" key="2">
    <citation type="submission" date="2018-11" db="EMBL/GenBank/DDBJ databases">
        <authorList>
            <consortium name="Pathogen Informatics"/>
        </authorList>
    </citation>
    <scope>NUCLEOTIDE SEQUENCE [LARGE SCALE GENOMIC DNA]</scope>
</reference>
<dbReference type="WBParaSite" id="SBAD_0000996201-mRNA-1">
    <property type="protein sequence ID" value="SBAD_0000996201-mRNA-1"/>
    <property type="gene ID" value="SBAD_0000996201"/>
</dbReference>
<dbReference type="EMBL" id="UZAM01012948">
    <property type="protein sequence ID" value="VDP24310.1"/>
    <property type="molecule type" value="Genomic_DNA"/>
</dbReference>
<proteinExistence type="predicted"/>
<evidence type="ECO:0000313" key="2">
    <source>
        <dbReference type="Proteomes" id="UP000270296"/>
    </source>
</evidence>
<keyword evidence="2" id="KW-1185">Reference proteome</keyword>
<dbReference type="AlphaFoldDB" id="A0A183J166"/>
<evidence type="ECO:0000313" key="3">
    <source>
        <dbReference type="WBParaSite" id="SBAD_0000996201-mRNA-1"/>
    </source>
</evidence>
<gene>
    <name evidence="1" type="ORF">SBAD_LOCUS9614</name>
</gene>
<sequence length="135" mass="15256">MCGLYLQNGSSSFTKKSDPRKLNFCKVKLRVVCWNVRTLNGDGKQGYDTRTTVPYKLHILQLSETYQAMGIGGLKKDFSYVDGSRKSFQSEVDSRQIANALHYIRAERGANVAVDHLLVITKLLLRLARTVETSR</sequence>
<accession>A0A183J166</accession>
<name>A0A183J166_9BILA</name>
<organism evidence="3">
    <name type="scientific">Soboliphyme baturini</name>
    <dbReference type="NCBI Taxonomy" id="241478"/>
    <lineage>
        <taxon>Eukaryota</taxon>
        <taxon>Metazoa</taxon>
        <taxon>Ecdysozoa</taxon>
        <taxon>Nematoda</taxon>
        <taxon>Enoplea</taxon>
        <taxon>Dorylaimia</taxon>
        <taxon>Dioctophymatida</taxon>
        <taxon>Dioctophymatoidea</taxon>
        <taxon>Soboliphymatidae</taxon>
        <taxon>Soboliphyme</taxon>
    </lineage>
</organism>
<dbReference type="Proteomes" id="UP000270296">
    <property type="component" value="Unassembled WGS sequence"/>
</dbReference>
<protein>
    <submittedName>
        <fullName evidence="3">Endonuclease/exonuclease/phosphatase</fullName>
    </submittedName>
</protein>
<evidence type="ECO:0000313" key="1">
    <source>
        <dbReference type="EMBL" id="VDP24310.1"/>
    </source>
</evidence>
<reference evidence="3" key="1">
    <citation type="submission" date="2016-06" db="UniProtKB">
        <authorList>
            <consortium name="WormBaseParasite"/>
        </authorList>
    </citation>
    <scope>IDENTIFICATION</scope>
</reference>